<keyword evidence="12" id="KW-0732">Signal</keyword>
<keyword evidence="15" id="KW-1185">Reference proteome</keyword>
<dbReference type="PROSITE" id="PS01068">
    <property type="entry name" value="OMPA_1"/>
    <property type="match status" value="1"/>
</dbReference>
<gene>
    <name evidence="14" type="ORF">HGP28_02730</name>
</gene>
<sequence>MKKTAIALSFALLSINAMADSYIGAKLGYSHLNDACALDYSCDTESAAGGLYMGYQFTDNLALEYNVDYLGDFETRFKNNSAVESQLIALSLAPKINLDLTPNWSVFVKAGAAYMAAGDERDFVPTGSLGLEREFSDNLTIRAEYQRFENMNDNRIDDMDVNFFGIGLTYHFGRNESVVVEEPIYIEPAPKPAPQPRIVTHVHPAQVERVTFGFGETAATANIDKTVSVLKAHPNATVEVNGHTDSMGSANFNQELSEKRATSIAEVLLSRGVESERITTQGMGETTPIDSNDTASGREKNRRVELVIPAFEYQSKVSN</sequence>
<dbReference type="InterPro" id="IPR006664">
    <property type="entry name" value="OMP_bac"/>
</dbReference>
<feature type="region of interest" description="Disordered" evidence="11">
    <location>
        <begin position="275"/>
        <end position="301"/>
    </location>
</feature>
<evidence type="ECO:0000259" key="13">
    <source>
        <dbReference type="PROSITE" id="PS51123"/>
    </source>
</evidence>
<evidence type="ECO:0000256" key="1">
    <source>
        <dbReference type="ARBA" id="ARBA00004571"/>
    </source>
</evidence>
<feature type="chain" id="PRO_5031548285" evidence="12">
    <location>
        <begin position="20"/>
        <end position="319"/>
    </location>
</feature>
<comment type="subcellular location">
    <subcellularLocation>
        <location evidence="1">Cell outer membrane</location>
        <topology evidence="1">Multi-pass membrane protein</topology>
    </subcellularLocation>
</comment>
<dbReference type="SUPFAM" id="SSF103088">
    <property type="entry name" value="OmpA-like"/>
    <property type="match status" value="1"/>
</dbReference>
<evidence type="ECO:0000313" key="14">
    <source>
        <dbReference type="EMBL" id="NLS11804.1"/>
    </source>
</evidence>
<organism evidence="14 15">
    <name type="scientific">Vibrio agarilyticus</name>
    <dbReference type="NCBI Taxonomy" id="2726741"/>
    <lineage>
        <taxon>Bacteria</taxon>
        <taxon>Pseudomonadati</taxon>
        <taxon>Pseudomonadota</taxon>
        <taxon>Gammaproteobacteria</taxon>
        <taxon>Vibrionales</taxon>
        <taxon>Vibrionaceae</taxon>
        <taxon>Vibrio</taxon>
    </lineage>
</organism>
<evidence type="ECO:0000256" key="7">
    <source>
        <dbReference type="ARBA" id="ARBA00023114"/>
    </source>
</evidence>
<evidence type="ECO:0000256" key="11">
    <source>
        <dbReference type="SAM" id="MobiDB-lite"/>
    </source>
</evidence>
<proteinExistence type="inferred from homology"/>
<evidence type="ECO:0000256" key="5">
    <source>
        <dbReference type="ARBA" id="ARBA00022692"/>
    </source>
</evidence>
<keyword evidence="3" id="KW-0813">Transport</keyword>
<dbReference type="Gene3D" id="2.40.160.20">
    <property type="match status" value="1"/>
</dbReference>
<reference evidence="14 15" key="1">
    <citation type="submission" date="2020-04" db="EMBL/GenBank/DDBJ databases">
        <title>Vibrio sp. SM6, a novel species isolated from seawater.</title>
        <authorList>
            <person name="Wang X."/>
        </authorList>
    </citation>
    <scope>NUCLEOTIDE SEQUENCE [LARGE SCALE GENOMIC DNA]</scope>
    <source>
        <strain evidence="14 15">SM6</strain>
    </source>
</reference>
<evidence type="ECO:0000256" key="9">
    <source>
        <dbReference type="ARBA" id="ARBA00023237"/>
    </source>
</evidence>
<dbReference type="PRINTS" id="PR01023">
    <property type="entry name" value="NAFLGMOTY"/>
</dbReference>
<evidence type="ECO:0000256" key="2">
    <source>
        <dbReference type="ARBA" id="ARBA00005710"/>
    </source>
</evidence>
<dbReference type="GO" id="GO:0006811">
    <property type="term" value="P:monoatomic ion transport"/>
    <property type="evidence" value="ECO:0007669"/>
    <property type="project" value="UniProtKB-KW"/>
</dbReference>
<evidence type="ECO:0000256" key="3">
    <source>
        <dbReference type="ARBA" id="ARBA00022448"/>
    </source>
</evidence>
<dbReference type="InterPro" id="IPR006665">
    <property type="entry name" value="OmpA-like"/>
</dbReference>
<dbReference type="Pfam" id="PF01389">
    <property type="entry name" value="OmpA_membrane"/>
    <property type="match status" value="1"/>
</dbReference>
<dbReference type="PANTHER" id="PTHR30329:SF21">
    <property type="entry name" value="LIPOPROTEIN YIAD-RELATED"/>
    <property type="match status" value="1"/>
</dbReference>
<dbReference type="InterPro" id="IPR036737">
    <property type="entry name" value="OmpA-like_sf"/>
</dbReference>
<keyword evidence="7" id="KW-0626">Porin</keyword>
<dbReference type="SUPFAM" id="SSF56925">
    <property type="entry name" value="OMPA-like"/>
    <property type="match status" value="1"/>
</dbReference>
<dbReference type="Proteomes" id="UP000535589">
    <property type="component" value="Unassembled WGS sequence"/>
</dbReference>
<keyword evidence="5" id="KW-0812">Transmembrane</keyword>
<dbReference type="Pfam" id="PF00691">
    <property type="entry name" value="OmpA"/>
    <property type="match status" value="1"/>
</dbReference>
<comment type="similarity">
    <text evidence="2">Belongs to the outer membrane OOP (TC 1.B.6) superfamily. OmpA family.</text>
</comment>
<dbReference type="PROSITE" id="PS51123">
    <property type="entry name" value="OMPA_2"/>
    <property type="match status" value="1"/>
</dbReference>
<feature type="signal peptide" evidence="12">
    <location>
        <begin position="1"/>
        <end position="19"/>
    </location>
</feature>
<dbReference type="PRINTS" id="PR01021">
    <property type="entry name" value="OMPADOMAIN"/>
</dbReference>
<dbReference type="GO" id="GO:0009279">
    <property type="term" value="C:cell outer membrane"/>
    <property type="evidence" value="ECO:0007669"/>
    <property type="project" value="UniProtKB-SubCell"/>
</dbReference>
<evidence type="ECO:0000256" key="12">
    <source>
        <dbReference type="SAM" id="SignalP"/>
    </source>
</evidence>
<dbReference type="GO" id="GO:0046930">
    <property type="term" value="C:pore complex"/>
    <property type="evidence" value="ECO:0007669"/>
    <property type="project" value="UniProtKB-KW"/>
</dbReference>
<feature type="compositionally biased region" description="Polar residues" evidence="11">
    <location>
        <begin position="278"/>
        <end position="295"/>
    </location>
</feature>
<dbReference type="InterPro" id="IPR006690">
    <property type="entry name" value="OMPA-like_CS"/>
</dbReference>
<keyword evidence="8 10" id="KW-0472">Membrane</keyword>
<dbReference type="CDD" id="cd07185">
    <property type="entry name" value="OmpA_C-like"/>
    <property type="match status" value="1"/>
</dbReference>
<protein>
    <submittedName>
        <fullName evidence="14">OmpA family protein</fullName>
    </submittedName>
</protein>
<dbReference type="InterPro" id="IPR050330">
    <property type="entry name" value="Bact_OuterMem_StrucFunc"/>
</dbReference>
<keyword evidence="4" id="KW-1134">Transmembrane beta strand</keyword>
<dbReference type="InterPro" id="IPR011250">
    <property type="entry name" value="OMP/PagP_B-barrel"/>
</dbReference>
<dbReference type="EMBL" id="JABAIK010000002">
    <property type="protein sequence ID" value="NLS11804.1"/>
    <property type="molecule type" value="Genomic_DNA"/>
</dbReference>
<evidence type="ECO:0000256" key="4">
    <source>
        <dbReference type="ARBA" id="ARBA00022452"/>
    </source>
</evidence>
<dbReference type="PANTHER" id="PTHR30329">
    <property type="entry name" value="STATOR ELEMENT OF FLAGELLAR MOTOR COMPLEX"/>
    <property type="match status" value="1"/>
</dbReference>
<feature type="domain" description="OmpA-like" evidence="13">
    <location>
        <begin position="199"/>
        <end position="312"/>
    </location>
</feature>
<name>A0A7X8TNK5_9VIBR</name>
<dbReference type="GO" id="GO:0015288">
    <property type="term" value="F:porin activity"/>
    <property type="evidence" value="ECO:0007669"/>
    <property type="project" value="UniProtKB-KW"/>
</dbReference>
<keyword evidence="6" id="KW-0406">Ion transport</keyword>
<evidence type="ECO:0000256" key="6">
    <source>
        <dbReference type="ARBA" id="ARBA00023065"/>
    </source>
</evidence>
<evidence type="ECO:0000313" key="15">
    <source>
        <dbReference type="Proteomes" id="UP000535589"/>
    </source>
</evidence>
<keyword evidence="9" id="KW-0998">Cell outer membrane</keyword>
<dbReference type="Gene3D" id="3.30.1330.60">
    <property type="entry name" value="OmpA-like domain"/>
    <property type="match status" value="1"/>
</dbReference>
<dbReference type="InterPro" id="IPR000498">
    <property type="entry name" value="OmpA-like_TM_dom"/>
</dbReference>
<dbReference type="AlphaFoldDB" id="A0A7X8TNK5"/>
<evidence type="ECO:0000256" key="8">
    <source>
        <dbReference type="ARBA" id="ARBA00023136"/>
    </source>
</evidence>
<accession>A0A7X8TNK5</accession>
<comment type="caution">
    <text evidence="14">The sequence shown here is derived from an EMBL/GenBank/DDBJ whole genome shotgun (WGS) entry which is preliminary data.</text>
</comment>
<evidence type="ECO:0000256" key="10">
    <source>
        <dbReference type="PROSITE-ProRule" id="PRU00473"/>
    </source>
</evidence>